<evidence type="ECO:0000313" key="2">
    <source>
        <dbReference type="EMBL" id="KIJ28497.1"/>
    </source>
</evidence>
<accession>A0A0C9UHT2</accession>
<dbReference type="EMBL" id="KN837304">
    <property type="protein sequence ID" value="KIJ28497.1"/>
    <property type="molecule type" value="Genomic_DNA"/>
</dbReference>
<dbReference type="HOGENOM" id="CLU_153335_0_0_1"/>
<keyword evidence="3" id="KW-1185">Reference proteome</keyword>
<dbReference type="Proteomes" id="UP000054279">
    <property type="component" value="Unassembled WGS sequence"/>
</dbReference>
<gene>
    <name evidence="2" type="ORF">M422DRAFT_189664</name>
</gene>
<reference evidence="2 3" key="1">
    <citation type="submission" date="2014-06" db="EMBL/GenBank/DDBJ databases">
        <title>Evolutionary Origins and Diversification of the Mycorrhizal Mutualists.</title>
        <authorList>
            <consortium name="DOE Joint Genome Institute"/>
            <consortium name="Mycorrhizal Genomics Consortium"/>
            <person name="Kohler A."/>
            <person name="Kuo A."/>
            <person name="Nagy L.G."/>
            <person name="Floudas D."/>
            <person name="Copeland A."/>
            <person name="Barry K.W."/>
            <person name="Cichocki N."/>
            <person name="Veneault-Fourrey C."/>
            <person name="LaButti K."/>
            <person name="Lindquist E.A."/>
            <person name="Lipzen A."/>
            <person name="Lundell T."/>
            <person name="Morin E."/>
            <person name="Murat C."/>
            <person name="Riley R."/>
            <person name="Ohm R."/>
            <person name="Sun H."/>
            <person name="Tunlid A."/>
            <person name="Henrissat B."/>
            <person name="Grigoriev I.V."/>
            <person name="Hibbett D.S."/>
            <person name="Martin F."/>
        </authorList>
    </citation>
    <scope>NUCLEOTIDE SEQUENCE [LARGE SCALE GENOMIC DNA]</scope>
    <source>
        <strain evidence="2 3">SS14</strain>
    </source>
</reference>
<evidence type="ECO:0000256" key="1">
    <source>
        <dbReference type="SAM" id="Coils"/>
    </source>
</evidence>
<evidence type="ECO:0008006" key="4">
    <source>
        <dbReference type="Google" id="ProtNLM"/>
    </source>
</evidence>
<dbReference type="AlphaFoldDB" id="A0A0C9UHT2"/>
<keyword evidence="1" id="KW-0175">Coiled coil</keyword>
<organism evidence="2 3">
    <name type="scientific">Sphaerobolus stellatus (strain SS14)</name>
    <dbReference type="NCBI Taxonomy" id="990650"/>
    <lineage>
        <taxon>Eukaryota</taxon>
        <taxon>Fungi</taxon>
        <taxon>Dikarya</taxon>
        <taxon>Basidiomycota</taxon>
        <taxon>Agaricomycotina</taxon>
        <taxon>Agaricomycetes</taxon>
        <taxon>Phallomycetidae</taxon>
        <taxon>Geastrales</taxon>
        <taxon>Sphaerobolaceae</taxon>
        <taxon>Sphaerobolus</taxon>
    </lineage>
</organism>
<evidence type="ECO:0000313" key="3">
    <source>
        <dbReference type="Proteomes" id="UP000054279"/>
    </source>
</evidence>
<proteinExistence type="predicted"/>
<feature type="coiled-coil region" evidence="1">
    <location>
        <begin position="77"/>
        <end position="104"/>
    </location>
</feature>
<protein>
    <recommendedName>
        <fullName evidence="4">Fungal N-terminal domain-containing protein</fullName>
    </recommendedName>
</protein>
<sequence>MAELIGVIASIVQLASLAGDITRLSYGYLSDVKNASKSQKSYLRKVSALTDVLLRLEYALDSSPANVSLPGIDRTILNECDEQLKKLKGELERKLSDRNRKMERLGMKIMWPFEEKDVKSHVEVLERYRGIFAAVVASHTL</sequence>
<name>A0A0C9UHT2_SPHS4</name>
<dbReference type="OrthoDB" id="1577640at2759"/>